<name>A0ABW3LFN0_9BACL</name>
<keyword evidence="1" id="KW-0732">Signal</keyword>
<keyword evidence="3" id="KW-1185">Reference proteome</keyword>
<evidence type="ECO:0000313" key="2">
    <source>
        <dbReference type="EMBL" id="MFD1032840.1"/>
    </source>
</evidence>
<dbReference type="Proteomes" id="UP001597109">
    <property type="component" value="Unassembled WGS sequence"/>
</dbReference>
<proteinExistence type="predicted"/>
<comment type="caution">
    <text evidence="2">The sequence shown here is derived from an EMBL/GenBank/DDBJ whole genome shotgun (WGS) entry which is preliminary data.</text>
</comment>
<gene>
    <name evidence="2" type="ORF">ACFQ1X_15520</name>
</gene>
<protein>
    <recommendedName>
        <fullName evidence="4">Lipoprotein</fullName>
    </recommendedName>
</protein>
<feature type="chain" id="PRO_5046165128" description="Lipoprotein" evidence="1">
    <location>
        <begin position="21"/>
        <end position="268"/>
    </location>
</feature>
<sequence>MKRICLLVLLLILSACQSQEPVNLQDSENTEEVDLGYIEEGEKEYIFEDIESLIDMSQFVVIGVVEKAEDYAVDGTVYNIKLEHVYKGNISDSYINVYEKPQDMTVDQRVILFLEGWESELYSEPLYNALSESILVVENQKVLGKQKFLKNDLDDVKTLLPYIEKKSKESTNSKKIRKVKDRATTENELIELSTYVSVIVPKEISIESSNVKLVNYELVENIKGTLAGSQLFLPPHIKIGQKYKVYLQELDDGNITLTTRYGSVVPVE</sequence>
<evidence type="ECO:0000256" key="1">
    <source>
        <dbReference type="SAM" id="SignalP"/>
    </source>
</evidence>
<organism evidence="2 3">
    <name type="scientific">Metaplanococcus flavidus</name>
    <dbReference type="NCBI Taxonomy" id="569883"/>
    <lineage>
        <taxon>Bacteria</taxon>
        <taxon>Bacillati</taxon>
        <taxon>Bacillota</taxon>
        <taxon>Bacilli</taxon>
        <taxon>Bacillales</taxon>
        <taxon>Caryophanaceae</taxon>
        <taxon>Metaplanococcus</taxon>
    </lineage>
</organism>
<dbReference type="RefSeq" id="WP_144841696.1">
    <property type="nucleotide sequence ID" value="NZ_JBHTKI010000039.1"/>
</dbReference>
<evidence type="ECO:0008006" key="4">
    <source>
        <dbReference type="Google" id="ProtNLM"/>
    </source>
</evidence>
<dbReference type="PROSITE" id="PS51257">
    <property type="entry name" value="PROKAR_LIPOPROTEIN"/>
    <property type="match status" value="1"/>
</dbReference>
<dbReference type="EMBL" id="JBHTKI010000039">
    <property type="protein sequence ID" value="MFD1032840.1"/>
    <property type="molecule type" value="Genomic_DNA"/>
</dbReference>
<evidence type="ECO:0000313" key="3">
    <source>
        <dbReference type="Proteomes" id="UP001597109"/>
    </source>
</evidence>
<reference evidence="3" key="1">
    <citation type="journal article" date="2019" name="Int. J. Syst. Evol. Microbiol.">
        <title>The Global Catalogue of Microorganisms (GCM) 10K type strain sequencing project: providing services to taxonomists for standard genome sequencing and annotation.</title>
        <authorList>
            <consortium name="The Broad Institute Genomics Platform"/>
            <consortium name="The Broad Institute Genome Sequencing Center for Infectious Disease"/>
            <person name="Wu L."/>
            <person name="Ma J."/>
        </authorList>
    </citation>
    <scope>NUCLEOTIDE SEQUENCE [LARGE SCALE GENOMIC DNA]</scope>
    <source>
        <strain evidence="3">CCUG 56756</strain>
    </source>
</reference>
<accession>A0ABW3LFN0</accession>
<feature type="signal peptide" evidence="1">
    <location>
        <begin position="1"/>
        <end position="20"/>
    </location>
</feature>